<reference evidence="2" key="1">
    <citation type="submission" date="2014-01" db="EMBL/GenBank/DDBJ databases">
        <authorList>
            <person name="Aslett M."/>
        </authorList>
    </citation>
    <scope>NUCLEOTIDE SEQUENCE</scope>
</reference>
<accession>A0A077YZZ4</accession>
<dbReference type="Proteomes" id="UP000030665">
    <property type="component" value="Unassembled WGS sequence"/>
</dbReference>
<reference evidence="2" key="2">
    <citation type="submission" date="2014-03" db="EMBL/GenBank/DDBJ databases">
        <title>The whipworm genome and dual-species transcriptomics of an intimate host-pathogen interaction.</title>
        <authorList>
            <person name="Foth B.J."/>
            <person name="Tsai I.J."/>
            <person name="Reid A.J."/>
            <person name="Bancroft A.J."/>
            <person name="Nichol S."/>
            <person name="Tracey A."/>
            <person name="Holroyd N."/>
            <person name="Cotton J.A."/>
            <person name="Stanley E.J."/>
            <person name="Zarowiecki M."/>
            <person name="Liu J.Z."/>
            <person name="Huckvale T."/>
            <person name="Cooper P.J."/>
            <person name="Grencis R.K."/>
            <person name="Berriman M."/>
        </authorList>
    </citation>
    <scope>NUCLEOTIDE SEQUENCE [LARGE SCALE GENOMIC DNA]</scope>
</reference>
<evidence type="ECO:0000256" key="1">
    <source>
        <dbReference type="SAM" id="MobiDB-lite"/>
    </source>
</evidence>
<organism evidence="2 3">
    <name type="scientific">Trichuris trichiura</name>
    <name type="common">Whipworm</name>
    <name type="synonym">Trichocephalus trichiurus</name>
    <dbReference type="NCBI Taxonomy" id="36087"/>
    <lineage>
        <taxon>Eukaryota</taxon>
        <taxon>Metazoa</taxon>
        <taxon>Ecdysozoa</taxon>
        <taxon>Nematoda</taxon>
        <taxon>Enoplea</taxon>
        <taxon>Dorylaimia</taxon>
        <taxon>Trichinellida</taxon>
        <taxon>Trichuridae</taxon>
        <taxon>Trichuris</taxon>
    </lineage>
</organism>
<name>A0A077YZZ4_TRITR</name>
<protein>
    <submittedName>
        <fullName evidence="2">Uncharacterized protein</fullName>
    </submittedName>
</protein>
<feature type="compositionally biased region" description="Low complexity" evidence="1">
    <location>
        <begin position="46"/>
        <end position="74"/>
    </location>
</feature>
<evidence type="ECO:0000313" key="3">
    <source>
        <dbReference type="Proteomes" id="UP000030665"/>
    </source>
</evidence>
<feature type="region of interest" description="Disordered" evidence="1">
    <location>
        <begin position="92"/>
        <end position="123"/>
    </location>
</feature>
<proteinExistence type="predicted"/>
<dbReference type="AlphaFoldDB" id="A0A077YZZ4"/>
<evidence type="ECO:0000313" key="2">
    <source>
        <dbReference type="EMBL" id="CDW53727.1"/>
    </source>
</evidence>
<keyword evidence="3" id="KW-1185">Reference proteome</keyword>
<sequence>MAQRLEALLRRWATADTLAVADEKDVAGAIRGSSSVSPKAADGWGSSMSSGSSPVEPSSSSSPWPPFSSSSSSSLSFFFLAPNKYPVRFRRRHSSSTSLLLTTNRTDRGSPAAGSSEWQLTAD</sequence>
<feature type="region of interest" description="Disordered" evidence="1">
    <location>
        <begin position="27"/>
        <end position="74"/>
    </location>
</feature>
<feature type="compositionally biased region" description="Low complexity" evidence="1">
    <location>
        <begin position="95"/>
        <end position="104"/>
    </location>
</feature>
<gene>
    <name evidence="2" type="ORF">TTRE_0000199201</name>
</gene>
<dbReference type="EMBL" id="HG805864">
    <property type="protein sequence ID" value="CDW53727.1"/>
    <property type="molecule type" value="Genomic_DNA"/>
</dbReference>